<evidence type="ECO:0000313" key="2">
    <source>
        <dbReference type="WBParaSite" id="MBELARI_LOCUS9224"/>
    </source>
</evidence>
<dbReference type="Proteomes" id="UP000887575">
    <property type="component" value="Unassembled WGS sequence"/>
</dbReference>
<keyword evidence="1" id="KW-1185">Reference proteome</keyword>
<organism evidence="1 2">
    <name type="scientific">Mesorhabditis belari</name>
    <dbReference type="NCBI Taxonomy" id="2138241"/>
    <lineage>
        <taxon>Eukaryota</taxon>
        <taxon>Metazoa</taxon>
        <taxon>Ecdysozoa</taxon>
        <taxon>Nematoda</taxon>
        <taxon>Chromadorea</taxon>
        <taxon>Rhabditida</taxon>
        <taxon>Rhabditina</taxon>
        <taxon>Rhabditomorpha</taxon>
        <taxon>Rhabditoidea</taxon>
        <taxon>Rhabditidae</taxon>
        <taxon>Mesorhabditinae</taxon>
        <taxon>Mesorhabditis</taxon>
    </lineage>
</organism>
<evidence type="ECO:0000313" key="1">
    <source>
        <dbReference type="Proteomes" id="UP000887575"/>
    </source>
</evidence>
<dbReference type="WBParaSite" id="MBELARI_LOCUS9224">
    <property type="protein sequence ID" value="MBELARI_LOCUS9224"/>
    <property type="gene ID" value="MBELARI_LOCUS9224"/>
</dbReference>
<name>A0AAF3FPS0_9BILA</name>
<accession>A0AAF3FPS0</accession>
<sequence length="92" mass="10243">MIQSVVANNLATRLRNLTHSLLKALASRCSAHYIAQKLLDVQDFEKRLDAATSRHSTSIITSIVPHPFSSLFPSLRAEMAVVTNFESFRGPF</sequence>
<protein>
    <submittedName>
        <fullName evidence="2">Uncharacterized protein</fullName>
    </submittedName>
</protein>
<dbReference type="AlphaFoldDB" id="A0AAF3FPS0"/>
<proteinExistence type="predicted"/>
<reference evidence="2" key="1">
    <citation type="submission" date="2024-02" db="UniProtKB">
        <authorList>
            <consortium name="WormBaseParasite"/>
        </authorList>
    </citation>
    <scope>IDENTIFICATION</scope>
</reference>